<dbReference type="Pfam" id="PF08522">
    <property type="entry name" value="BT_3987-like_N"/>
    <property type="match status" value="1"/>
</dbReference>
<dbReference type="Pfam" id="PF14274">
    <property type="entry name" value="BT_3044-like_C"/>
    <property type="match status" value="1"/>
</dbReference>
<dbReference type="InterPro" id="IPR013728">
    <property type="entry name" value="BT_3987-like_N"/>
</dbReference>
<evidence type="ECO:0000259" key="2">
    <source>
        <dbReference type="Pfam" id="PF08522"/>
    </source>
</evidence>
<comment type="caution">
    <text evidence="4">The sequence shown here is derived from an EMBL/GenBank/DDBJ whole genome shotgun (WGS) entry which is preliminary data.</text>
</comment>
<accession>A0A841EK20</accession>
<keyword evidence="5" id="KW-1185">Reference proteome</keyword>
<dbReference type="EMBL" id="JACHKT010000011">
    <property type="protein sequence ID" value="MBB6003286.1"/>
    <property type="molecule type" value="Genomic_DNA"/>
</dbReference>
<name>A0A841EK20_9BACT</name>
<dbReference type="RefSeq" id="WP_184133659.1">
    <property type="nucleotide sequence ID" value="NZ_JACHKT010000011.1"/>
</dbReference>
<feature type="domain" description="BT-3987-like N-terminal" evidence="2">
    <location>
        <begin position="43"/>
        <end position="168"/>
    </location>
</feature>
<proteinExistence type="predicted"/>
<sequence>MKKYIKSIKALILGLVVLATACVPEGKDMIEGMGSNFVRLPAGGEETTLLGVDLVAGDKTTEFLEIIRDVNSSSQLNSEVNVTIKADDALITKYNAEAKVYNAKPENEKTQKPLFDALPASLYKLSGTDIKMGVGEFSKNVAITFDPTKLDPTKKYALGVSVVSAGDYKVRSGLGSALFQIIAKNKYHGKYKAVGVFTHPTAGPRDIDRMKDVVTLTANSVTTELGDLGASGYTMTLTVNSDNSVTVTPSGATPNINQSYSKNYYDPATKSFHLHYSYNVAAPRIVQEVLTLK</sequence>
<keyword evidence="1" id="KW-0732">Signal</keyword>
<evidence type="ECO:0000256" key="1">
    <source>
        <dbReference type="SAM" id="SignalP"/>
    </source>
</evidence>
<dbReference type="PROSITE" id="PS51257">
    <property type="entry name" value="PROKAR_LIPOPROTEIN"/>
    <property type="match status" value="1"/>
</dbReference>
<feature type="domain" description="BT-3044-like C-terminal" evidence="3">
    <location>
        <begin position="177"/>
        <end position="284"/>
    </location>
</feature>
<evidence type="ECO:0000313" key="5">
    <source>
        <dbReference type="Proteomes" id="UP000524404"/>
    </source>
</evidence>
<dbReference type="AlphaFoldDB" id="A0A841EK20"/>
<dbReference type="Proteomes" id="UP000524404">
    <property type="component" value="Unassembled WGS sequence"/>
</dbReference>
<protein>
    <recommendedName>
        <fullName evidence="6">DUF1735 domain-containing protein</fullName>
    </recommendedName>
</protein>
<feature type="signal peptide" evidence="1">
    <location>
        <begin position="1"/>
        <end position="21"/>
    </location>
</feature>
<evidence type="ECO:0008006" key="6">
    <source>
        <dbReference type="Google" id="ProtNLM"/>
    </source>
</evidence>
<evidence type="ECO:0000259" key="3">
    <source>
        <dbReference type="Pfam" id="PF14274"/>
    </source>
</evidence>
<gene>
    <name evidence="4" type="ORF">HNP25_001939</name>
</gene>
<dbReference type="Gene3D" id="2.60.40.1740">
    <property type="entry name" value="hypothetical protein (bacova_03559)"/>
    <property type="match status" value="1"/>
</dbReference>
<evidence type="ECO:0000313" key="4">
    <source>
        <dbReference type="EMBL" id="MBB6003286.1"/>
    </source>
</evidence>
<feature type="chain" id="PRO_5032598706" description="DUF1735 domain-containing protein" evidence="1">
    <location>
        <begin position="22"/>
        <end position="293"/>
    </location>
</feature>
<dbReference type="InterPro" id="IPR025371">
    <property type="entry name" value="BT_3044-like_C"/>
</dbReference>
<organism evidence="4 5">
    <name type="scientific">Arcicella rosea</name>
    <dbReference type="NCBI Taxonomy" id="502909"/>
    <lineage>
        <taxon>Bacteria</taxon>
        <taxon>Pseudomonadati</taxon>
        <taxon>Bacteroidota</taxon>
        <taxon>Cytophagia</taxon>
        <taxon>Cytophagales</taxon>
        <taxon>Flectobacillaceae</taxon>
        <taxon>Arcicella</taxon>
    </lineage>
</organism>
<reference evidence="4 5" key="1">
    <citation type="submission" date="2020-08" db="EMBL/GenBank/DDBJ databases">
        <title>Functional genomics of gut bacteria from endangered species of beetles.</title>
        <authorList>
            <person name="Carlos-Shanley C."/>
        </authorList>
    </citation>
    <scope>NUCLEOTIDE SEQUENCE [LARGE SCALE GENOMIC DNA]</scope>
    <source>
        <strain evidence="4 5">S00070</strain>
    </source>
</reference>